<keyword evidence="1" id="KW-0812">Transmembrane</keyword>
<keyword evidence="1" id="KW-0472">Membrane</keyword>
<protein>
    <submittedName>
        <fullName evidence="2">Uncharacterized protein</fullName>
    </submittedName>
</protein>
<evidence type="ECO:0000313" key="2">
    <source>
        <dbReference type="EMBL" id="KRM02758.1"/>
    </source>
</evidence>
<proteinExistence type="predicted"/>
<name>A0A0R1VI89_9LACO</name>
<feature type="transmembrane region" description="Helical" evidence="1">
    <location>
        <begin position="89"/>
        <end position="105"/>
    </location>
</feature>
<evidence type="ECO:0000313" key="3">
    <source>
        <dbReference type="Proteomes" id="UP000051739"/>
    </source>
</evidence>
<keyword evidence="3" id="KW-1185">Reference proteome</keyword>
<gene>
    <name evidence="2" type="ORF">FC60_GL001620</name>
</gene>
<dbReference type="PATRIC" id="fig|1423749.3.peg.1678"/>
<accession>A0A0R1VI89</accession>
<keyword evidence="1" id="KW-1133">Transmembrane helix</keyword>
<feature type="transmembrane region" description="Helical" evidence="1">
    <location>
        <begin position="36"/>
        <end position="54"/>
    </location>
</feature>
<feature type="transmembrane region" description="Helical" evidence="1">
    <location>
        <begin position="7"/>
        <end position="24"/>
    </location>
</feature>
<reference evidence="2 3" key="1">
    <citation type="journal article" date="2015" name="Genome Announc.">
        <title>Expanding the biotechnology potential of lactobacilli through comparative genomics of 213 strains and associated genera.</title>
        <authorList>
            <person name="Sun Z."/>
            <person name="Harris H.M."/>
            <person name="McCann A."/>
            <person name="Guo C."/>
            <person name="Argimon S."/>
            <person name="Zhang W."/>
            <person name="Yang X."/>
            <person name="Jeffery I.B."/>
            <person name="Cooney J.C."/>
            <person name="Kagawa T.F."/>
            <person name="Liu W."/>
            <person name="Song Y."/>
            <person name="Salvetti E."/>
            <person name="Wrobel A."/>
            <person name="Rasinkangas P."/>
            <person name="Parkhill J."/>
            <person name="Rea M.C."/>
            <person name="O'Sullivan O."/>
            <person name="Ritari J."/>
            <person name="Douillard F.P."/>
            <person name="Paul Ross R."/>
            <person name="Yang R."/>
            <person name="Briner A.E."/>
            <person name="Felis G.E."/>
            <person name="de Vos W.M."/>
            <person name="Barrangou R."/>
            <person name="Klaenhammer T.R."/>
            <person name="Caufield P.W."/>
            <person name="Cui Y."/>
            <person name="Zhang H."/>
            <person name="O'Toole P.W."/>
        </authorList>
    </citation>
    <scope>NUCLEOTIDE SEQUENCE [LARGE SCALE GENOMIC DNA]</scope>
    <source>
        <strain evidence="2 3">DSM 16045</strain>
    </source>
</reference>
<dbReference type="EMBL" id="AZFN01000007">
    <property type="protein sequence ID" value="KRM02758.1"/>
    <property type="molecule type" value="Genomic_DNA"/>
</dbReference>
<sequence length="108" mass="12314">MTMKKIFLSLVGTIGIALIFFASLMNHTDLSLSNNYRELFAFLGFVILLIVLAFRGAFKNPANFHFYRYFCYTFTAVIFVNALVNGVSLGAYLIFCILVFGSFYYRKA</sequence>
<comment type="caution">
    <text evidence="2">The sequence shown here is derived from an EMBL/GenBank/DDBJ whole genome shotgun (WGS) entry which is preliminary data.</text>
</comment>
<dbReference type="Proteomes" id="UP000051739">
    <property type="component" value="Unassembled WGS sequence"/>
</dbReference>
<organism evidence="2 3">
    <name type="scientific">Limosilactobacillus gastricus DSM 16045</name>
    <dbReference type="NCBI Taxonomy" id="1423749"/>
    <lineage>
        <taxon>Bacteria</taxon>
        <taxon>Bacillati</taxon>
        <taxon>Bacillota</taxon>
        <taxon>Bacilli</taxon>
        <taxon>Lactobacillales</taxon>
        <taxon>Lactobacillaceae</taxon>
        <taxon>Limosilactobacillus</taxon>
    </lineage>
</organism>
<dbReference type="AlphaFoldDB" id="A0A0R1VI89"/>
<evidence type="ECO:0000256" key="1">
    <source>
        <dbReference type="SAM" id="Phobius"/>
    </source>
</evidence>